<accession>A0A699GQD8</accession>
<proteinExistence type="predicted"/>
<evidence type="ECO:0000313" key="1">
    <source>
        <dbReference type="EMBL" id="GEV79912.1"/>
    </source>
</evidence>
<protein>
    <submittedName>
        <fullName evidence="1">Uncharacterized protein</fullName>
    </submittedName>
</protein>
<name>A0A699GQD8_TANCI</name>
<dbReference type="AlphaFoldDB" id="A0A699GQD8"/>
<dbReference type="Gene3D" id="1.10.340.70">
    <property type="match status" value="1"/>
</dbReference>
<reference evidence="1" key="1">
    <citation type="journal article" date="2019" name="Sci. Rep.">
        <title>Draft genome of Tanacetum cinerariifolium, the natural source of mosquito coil.</title>
        <authorList>
            <person name="Yamashiro T."/>
            <person name="Shiraishi A."/>
            <person name="Satake H."/>
            <person name="Nakayama K."/>
        </authorList>
    </citation>
    <scope>NUCLEOTIDE SEQUENCE</scope>
</reference>
<comment type="caution">
    <text evidence="1">The sequence shown here is derived from an EMBL/GenBank/DDBJ whole genome shotgun (WGS) entry which is preliminary data.</text>
</comment>
<sequence>NPIWGCYTPKLELKELPEQLEYAFLQECNQLPEKCHFMVKEGIILGYKVLGSGIEVDKSKIKEFNIKIRDKKGAENLSVDHLSLLKNLDLGRLTRAEIRYLFPEERIMEISYKNYEACRPSGGHHGIATITQNVLKAGFYWLHVFRDARKLIQVCDACQRAGNISSNDEAS</sequence>
<dbReference type="EMBL" id="BKCJ010034666">
    <property type="protein sequence ID" value="GEV79912.1"/>
    <property type="molecule type" value="Genomic_DNA"/>
</dbReference>
<gene>
    <name evidence="1" type="ORF">Tci_151889</name>
</gene>
<organism evidence="1">
    <name type="scientific">Tanacetum cinerariifolium</name>
    <name type="common">Dalmatian daisy</name>
    <name type="synonym">Chrysanthemum cinerariifolium</name>
    <dbReference type="NCBI Taxonomy" id="118510"/>
    <lineage>
        <taxon>Eukaryota</taxon>
        <taxon>Viridiplantae</taxon>
        <taxon>Streptophyta</taxon>
        <taxon>Embryophyta</taxon>
        <taxon>Tracheophyta</taxon>
        <taxon>Spermatophyta</taxon>
        <taxon>Magnoliopsida</taxon>
        <taxon>eudicotyledons</taxon>
        <taxon>Gunneridae</taxon>
        <taxon>Pentapetalae</taxon>
        <taxon>asterids</taxon>
        <taxon>campanulids</taxon>
        <taxon>Asterales</taxon>
        <taxon>Asteraceae</taxon>
        <taxon>Asteroideae</taxon>
        <taxon>Anthemideae</taxon>
        <taxon>Anthemidinae</taxon>
        <taxon>Tanacetum</taxon>
    </lineage>
</organism>
<feature type="non-terminal residue" evidence="1">
    <location>
        <position position="1"/>
    </location>
</feature>